<feature type="chain" id="PRO_5046393470" evidence="4">
    <location>
        <begin position="22"/>
        <end position="318"/>
    </location>
</feature>
<dbReference type="SUPFAM" id="SSF56935">
    <property type="entry name" value="Porins"/>
    <property type="match status" value="1"/>
</dbReference>
<gene>
    <name evidence="6" type="ORF">SBX64_17895</name>
</gene>
<organism evidence="6 7">
    <name type="scientific">Vibrio rhizosphaerae</name>
    <dbReference type="NCBI Taxonomy" id="398736"/>
    <lineage>
        <taxon>Bacteria</taxon>
        <taxon>Pseudomonadati</taxon>
        <taxon>Pseudomonadota</taxon>
        <taxon>Gammaproteobacteria</taxon>
        <taxon>Vibrionales</taxon>
        <taxon>Vibrionaceae</taxon>
        <taxon>Vibrio</taxon>
    </lineage>
</organism>
<dbReference type="InterPro" id="IPR023614">
    <property type="entry name" value="Porin_dom_sf"/>
</dbReference>
<comment type="caution">
    <text evidence="6">The sequence shown here is derived from an EMBL/GenBank/DDBJ whole genome shotgun (WGS) entry which is preliminary data.</text>
</comment>
<dbReference type="InterPro" id="IPR033900">
    <property type="entry name" value="Gram_neg_porin_domain"/>
</dbReference>
<dbReference type="PANTHER" id="PTHR34501:SF2">
    <property type="entry name" value="OUTER MEMBRANE PORIN F-RELATED"/>
    <property type="match status" value="1"/>
</dbReference>
<comment type="subcellular location">
    <subcellularLocation>
        <location evidence="1">Cell outer membrane</location>
        <topology evidence="1">Multi-pass membrane protein</topology>
    </subcellularLocation>
</comment>
<evidence type="ECO:0000313" key="6">
    <source>
        <dbReference type="EMBL" id="MDW6094416.1"/>
    </source>
</evidence>
<evidence type="ECO:0000259" key="5">
    <source>
        <dbReference type="Pfam" id="PF13609"/>
    </source>
</evidence>
<feature type="domain" description="Porin" evidence="5">
    <location>
        <begin position="8"/>
        <end position="300"/>
    </location>
</feature>
<evidence type="ECO:0000256" key="4">
    <source>
        <dbReference type="SAM" id="SignalP"/>
    </source>
</evidence>
<sequence length="318" mass="34642">MKKAVLTTAILTALVSGSSIAATVYDSKGTTLKVGGRAEARFNLSDQNESTTNSRFKDKSRARVNLVGKTALSDDLYGFGKYEAELDNSSSKGDGDGDNLTNRYFYAGMGTSIGEFSYGKQDSAQVQVTNFTDLMNTFDEEAADLIGGNKDKRDNNFVYSGQFDALSLQANYIASDKKDNDSFGISAVYGFTDNLTVGLGYVTQDSDASNSEDQFNIGAQFKMDALTLGALYGTGTAVTGGKEVDADDYEVGAKYKLGKTSLIAVYNFQEVDNKDTVDHLALEVEHKFNGHLRVYTGYKFEQLTKKDDQLQAGIRYDF</sequence>
<dbReference type="Pfam" id="PF13609">
    <property type="entry name" value="Porin_4"/>
    <property type="match status" value="1"/>
</dbReference>
<evidence type="ECO:0000256" key="1">
    <source>
        <dbReference type="ARBA" id="ARBA00004571"/>
    </source>
</evidence>
<dbReference type="CDD" id="cd00342">
    <property type="entry name" value="gram_neg_porins"/>
    <property type="match status" value="1"/>
</dbReference>
<dbReference type="RefSeq" id="WP_038180257.1">
    <property type="nucleotide sequence ID" value="NZ_AP024904.1"/>
</dbReference>
<evidence type="ECO:0000256" key="3">
    <source>
        <dbReference type="ARBA" id="ARBA00023136"/>
    </source>
</evidence>
<accession>A0ABU4J0B4</accession>
<dbReference type="EMBL" id="JAWRCP010000002">
    <property type="protein sequence ID" value="MDW6094416.1"/>
    <property type="molecule type" value="Genomic_DNA"/>
</dbReference>
<proteinExistence type="predicted"/>
<dbReference type="PANTHER" id="PTHR34501">
    <property type="entry name" value="PROTEIN YDDL-RELATED"/>
    <property type="match status" value="1"/>
</dbReference>
<feature type="signal peptide" evidence="4">
    <location>
        <begin position="1"/>
        <end position="21"/>
    </location>
</feature>
<keyword evidence="7" id="KW-1185">Reference proteome</keyword>
<evidence type="ECO:0000256" key="2">
    <source>
        <dbReference type="ARBA" id="ARBA00022729"/>
    </source>
</evidence>
<dbReference type="Proteomes" id="UP001279860">
    <property type="component" value="Unassembled WGS sequence"/>
</dbReference>
<keyword evidence="3" id="KW-0472">Membrane</keyword>
<dbReference type="Gene3D" id="2.40.160.10">
    <property type="entry name" value="Porin"/>
    <property type="match status" value="1"/>
</dbReference>
<dbReference type="InterPro" id="IPR050298">
    <property type="entry name" value="Gram-neg_bact_OMP"/>
</dbReference>
<evidence type="ECO:0000313" key="7">
    <source>
        <dbReference type="Proteomes" id="UP001279860"/>
    </source>
</evidence>
<reference evidence="6 7" key="1">
    <citation type="submission" date="2023-11" db="EMBL/GenBank/DDBJ databases">
        <title>Plant-associative lifestyle of Vibrio porteresiae and its evolutionary dynamics.</title>
        <authorList>
            <person name="Rameshkumar N."/>
            <person name="Kirti K."/>
        </authorList>
    </citation>
    <scope>NUCLEOTIDE SEQUENCE [LARGE SCALE GENOMIC DNA]</scope>
    <source>
        <strain evidence="6 7">MSSRF7</strain>
    </source>
</reference>
<protein>
    <submittedName>
        <fullName evidence="6">Porin</fullName>
    </submittedName>
</protein>
<name>A0ABU4J0B4_9VIBR</name>
<keyword evidence="2 4" id="KW-0732">Signal</keyword>